<dbReference type="AlphaFoldDB" id="A0A8H3XE05"/>
<sequence length="78" mass="8526">MVEAPPPVPMLRTSVVCEDWESNLFDITFLHCFGVKLTTSTLIISLLIRCPECRNNTIGGANHTSAADQIAVHKQMAA</sequence>
<proteinExistence type="predicted"/>
<dbReference type="EMBL" id="WTPW01001136">
    <property type="protein sequence ID" value="KAF0453759.1"/>
    <property type="molecule type" value="Genomic_DNA"/>
</dbReference>
<keyword evidence="2" id="KW-1185">Reference proteome</keyword>
<gene>
    <name evidence="1" type="ORF">F8M41_001682</name>
</gene>
<dbReference type="Proteomes" id="UP000439903">
    <property type="component" value="Unassembled WGS sequence"/>
</dbReference>
<evidence type="ECO:0000313" key="2">
    <source>
        <dbReference type="Proteomes" id="UP000439903"/>
    </source>
</evidence>
<name>A0A8H3XE05_GIGMA</name>
<comment type="caution">
    <text evidence="1">The sequence shown here is derived from an EMBL/GenBank/DDBJ whole genome shotgun (WGS) entry which is preliminary data.</text>
</comment>
<evidence type="ECO:0000313" key="1">
    <source>
        <dbReference type="EMBL" id="KAF0453759.1"/>
    </source>
</evidence>
<reference evidence="1 2" key="1">
    <citation type="journal article" date="2019" name="Environ. Microbiol.">
        <title>At the nexus of three kingdoms: the genome of the mycorrhizal fungus Gigaspora margarita provides insights into plant, endobacterial and fungal interactions.</title>
        <authorList>
            <person name="Venice F."/>
            <person name="Ghignone S."/>
            <person name="Salvioli di Fossalunga A."/>
            <person name="Amselem J."/>
            <person name="Novero M."/>
            <person name="Xianan X."/>
            <person name="Sedzielewska Toro K."/>
            <person name="Morin E."/>
            <person name="Lipzen A."/>
            <person name="Grigoriev I.V."/>
            <person name="Henrissat B."/>
            <person name="Martin F.M."/>
            <person name="Bonfante P."/>
        </authorList>
    </citation>
    <scope>NUCLEOTIDE SEQUENCE [LARGE SCALE GENOMIC DNA]</scope>
    <source>
        <strain evidence="1 2">BEG34</strain>
    </source>
</reference>
<organism evidence="1 2">
    <name type="scientific">Gigaspora margarita</name>
    <dbReference type="NCBI Taxonomy" id="4874"/>
    <lineage>
        <taxon>Eukaryota</taxon>
        <taxon>Fungi</taxon>
        <taxon>Fungi incertae sedis</taxon>
        <taxon>Mucoromycota</taxon>
        <taxon>Glomeromycotina</taxon>
        <taxon>Glomeromycetes</taxon>
        <taxon>Diversisporales</taxon>
        <taxon>Gigasporaceae</taxon>
        <taxon>Gigaspora</taxon>
    </lineage>
</organism>
<protein>
    <submittedName>
        <fullName evidence="1">Uncharacterized protein</fullName>
    </submittedName>
</protein>
<accession>A0A8H3XE05</accession>